<evidence type="ECO:0000259" key="3">
    <source>
        <dbReference type="PROSITE" id="PS50093"/>
    </source>
</evidence>
<sequence length="1168" mass="128441">MVAQRLRPLALLAVFALLLTFLFPLIFPIAAQPTTANLLSNGDFEQGTTAPWQGITSTQLTTDYAASGQSSVRITSQEASQGWINVQAGQEYVLTAWFRWSRFAGNQWGYAHLTVEDTAYRELGSIINPQTSYERDRWHKLALTFTAPTGGVRVRFGLYGPQDDVELYFDDLQLRSRDANVAPTLDPVANTLSGTTPLTVAFEARADDPDGAVRSYRWEFGDGTESRSPDPTHIFRSRGSYPVKLTVWDNDGAAQSQTLTITVTDAVNPAITINAPTTQQIWTTSAASLALEGQASTPTGTLAMLAWDNLRTGAAGSLAVPTEATMTWATPSIALAPGRNDLQVSVVDSRGRAHSARLVVQRQLEAPRIYDVQVQTSTVAVYERYEVRFQVDTVASSPLFSYTDQPPPGVTPGSGVTVEGVITTPSGATVTHPAFFFTSAIRQGQGSSASYAPGTTSGWALRYAPLEPGRHQVYLRVRDASGETMVDIGSFEAGTPRRAGFIGVSSADSRYFQFSDGSLFWPLGPAWAVDLQGGRGFNFERPWLGGLGIYSTNWARWKSTAETLGNEGFSSRLTFLEHYPGHELAQELTYPEGYRLWIGCFGDEAFCPRFKANTDYEVKLRVKVVELAGPRNAAYPYGLVLKFHGWPQEPGFEEAHRNYASLIPPISVDRDWHTVVARYRTGSDEGAGQARGDLSLYLDNVTAGRAYIDELSVREILPGETRGPELIRNPRADLHTYVEQRPAAFLDDQLVRGEADGIYYRYVVHDKNDWIQNHLSRDGIFVASGDGYYQPEGTRARWLLEQWWRYLVARWGYTTAVHSWELNNEGPPDDGSGTHAQMTQDFARFMREQDAHPHMASTSFWCCWEPTFWGDRVRFPDVAYADIHEYPTLDVRLADGSPAVYDVAGFQAETSMAYAADKVGRPIIRGEVGLSGEPVFTMLSQANPGIWFHNLLWAQLNPGAVFDPGYWFSEHFNVIDAQAHAVPFAAFVATLDVQRGGYGDAEARLSNSQLRAYGQRNVARGKAHLWVQNRLHTWRNVMGGAGAVAITPQSGTLSLTLQPNRRYEVAWWDSYAGTVLRRELVTSTANGEITLTITNLASDLALTIEPETPDPEPSATPTTTPGPSATATTTPSPGPSVTPGPSATPGPSVTPGPTPERERIYLPLVRAR</sequence>
<dbReference type="Gene3D" id="2.60.40.10">
    <property type="entry name" value="Immunoglobulins"/>
    <property type="match status" value="1"/>
</dbReference>
<accession>A0ABS4D7D7</accession>
<dbReference type="InterPro" id="IPR000601">
    <property type="entry name" value="PKD_dom"/>
</dbReference>
<evidence type="ECO:0000256" key="2">
    <source>
        <dbReference type="SAM" id="MobiDB-lite"/>
    </source>
</evidence>
<dbReference type="InterPro" id="IPR017853">
    <property type="entry name" value="GH"/>
</dbReference>
<comment type="caution">
    <text evidence="4">The sequence shown here is derived from an EMBL/GenBank/DDBJ whole genome shotgun (WGS) entry which is preliminary data.</text>
</comment>
<evidence type="ECO:0000313" key="4">
    <source>
        <dbReference type="EMBL" id="MBP1465345.1"/>
    </source>
</evidence>
<dbReference type="InterPro" id="IPR008979">
    <property type="entry name" value="Galactose-bd-like_sf"/>
</dbReference>
<feature type="region of interest" description="Disordered" evidence="2">
    <location>
        <begin position="1104"/>
        <end position="1168"/>
    </location>
</feature>
<dbReference type="SUPFAM" id="SSF49785">
    <property type="entry name" value="Galactose-binding domain-like"/>
    <property type="match status" value="1"/>
</dbReference>
<dbReference type="InterPro" id="IPR022409">
    <property type="entry name" value="PKD/Chitinase_dom"/>
</dbReference>
<keyword evidence="1" id="KW-0378">Hydrolase</keyword>
<protein>
    <submittedName>
        <fullName evidence="4">PKD domain-containing protein</fullName>
    </submittedName>
</protein>
<dbReference type="SUPFAM" id="SSF51445">
    <property type="entry name" value="(Trans)glycosidases"/>
    <property type="match status" value="1"/>
</dbReference>
<feature type="compositionally biased region" description="Pro residues" evidence="2">
    <location>
        <begin position="1132"/>
        <end position="1154"/>
    </location>
</feature>
<dbReference type="Gene3D" id="3.20.20.80">
    <property type="entry name" value="Glycosidases"/>
    <property type="match status" value="1"/>
</dbReference>
<dbReference type="InterPro" id="IPR003305">
    <property type="entry name" value="CenC_carb-bd"/>
</dbReference>
<organism evidence="4 5">
    <name type="scientific">Candidatus Chloroploca mongolica</name>
    <dbReference type="NCBI Taxonomy" id="2528176"/>
    <lineage>
        <taxon>Bacteria</taxon>
        <taxon>Bacillati</taxon>
        <taxon>Chloroflexota</taxon>
        <taxon>Chloroflexia</taxon>
        <taxon>Chloroflexales</taxon>
        <taxon>Chloroflexineae</taxon>
        <taxon>Oscillochloridaceae</taxon>
        <taxon>Candidatus Chloroploca</taxon>
    </lineage>
</organism>
<dbReference type="CDD" id="cd00146">
    <property type="entry name" value="PKD"/>
    <property type="match status" value="1"/>
</dbReference>
<evidence type="ECO:0000313" key="5">
    <source>
        <dbReference type="Proteomes" id="UP001193081"/>
    </source>
</evidence>
<dbReference type="PROSITE" id="PS50093">
    <property type="entry name" value="PKD"/>
    <property type="match status" value="1"/>
</dbReference>
<dbReference type="EMBL" id="SIJK02000008">
    <property type="protein sequence ID" value="MBP1465345.1"/>
    <property type="molecule type" value="Genomic_DNA"/>
</dbReference>
<dbReference type="Pfam" id="PF18911">
    <property type="entry name" value="PKD_4"/>
    <property type="match status" value="1"/>
</dbReference>
<proteinExistence type="predicted"/>
<dbReference type="RefSeq" id="WP_135477395.1">
    <property type="nucleotide sequence ID" value="NZ_SIJK02000008.1"/>
</dbReference>
<dbReference type="Pfam" id="PF02018">
    <property type="entry name" value="CBM_4_9"/>
    <property type="match status" value="1"/>
</dbReference>
<feature type="domain" description="PKD" evidence="3">
    <location>
        <begin position="183"/>
        <end position="270"/>
    </location>
</feature>
<gene>
    <name evidence="4" type="ORF">EYB53_006475</name>
</gene>
<dbReference type="SMART" id="SM00089">
    <property type="entry name" value="PKD"/>
    <property type="match status" value="1"/>
</dbReference>
<dbReference type="Gene3D" id="2.60.120.260">
    <property type="entry name" value="Galactose-binding domain-like"/>
    <property type="match status" value="1"/>
</dbReference>
<dbReference type="Proteomes" id="UP001193081">
    <property type="component" value="Unassembled WGS sequence"/>
</dbReference>
<evidence type="ECO:0000256" key="1">
    <source>
        <dbReference type="ARBA" id="ARBA00022801"/>
    </source>
</evidence>
<dbReference type="SUPFAM" id="SSF49299">
    <property type="entry name" value="PKD domain"/>
    <property type="match status" value="1"/>
</dbReference>
<name>A0ABS4D7D7_9CHLR</name>
<reference evidence="4 5" key="1">
    <citation type="submission" date="2021-03" db="EMBL/GenBank/DDBJ databases">
        <authorList>
            <person name="Grouzdev D.S."/>
        </authorList>
    </citation>
    <scope>NUCLEOTIDE SEQUENCE [LARGE SCALE GENOMIC DNA]</scope>
    <source>
        <strain evidence="4 5">M50-1</strain>
    </source>
</reference>
<feature type="compositionally biased region" description="Low complexity" evidence="2">
    <location>
        <begin position="1113"/>
        <end position="1131"/>
    </location>
</feature>
<dbReference type="InterPro" id="IPR035986">
    <property type="entry name" value="PKD_dom_sf"/>
</dbReference>
<keyword evidence="5" id="KW-1185">Reference proteome</keyword>
<dbReference type="InterPro" id="IPR013783">
    <property type="entry name" value="Ig-like_fold"/>
</dbReference>